<evidence type="ECO:0000313" key="1">
    <source>
        <dbReference type="EMBL" id="MFE5983566.1"/>
    </source>
</evidence>
<sequence length="220" mass="24172">MTAGHIVDSPNAIVFQPSPFGLPDRVQRIGCVTRKSPDRTYRDLDEFLKPGNRKREVGKFDFAYIDVTINPEATTYQIPGIHETDQTLTVGSPNIGERVRWLGSETGIVLNGRVVDIEYCLSKSDPADQNLMLLWPLTMIAVEGDIPSARGDSGAAVVAESGKIIGIHCQGGTNKRGRHFTWASRIPSSPQELENGIYSASMADAVTWMKKALQWMNPST</sequence>
<comment type="caution">
    <text evidence="1">The sequence shown here is derived from an EMBL/GenBank/DDBJ whole genome shotgun (WGS) entry which is preliminary data.</text>
</comment>
<dbReference type="Gene3D" id="2.40.10.10">
    <property type="entry name" value="Trypsin-like serine proteases"/>
    <property type="match status" value="1"/>
</dbReference>
<dbReference type="RefSeq" id="WP_386250688.1">
    <property type="nucleotide sequence ID" value="NZ_JBHTRV010000025.1"/>
</dbReference>
<proteinExistence type="predicted"/>
<dbReference type="Proteomes" id="UP001600424">
    <property type="component" value="Unassembled WGS sequence"/>
</dbReference>
<dbReference type="InterPro" id="IPR043504">
    <property type="entry name" value="Peptidase_S1_PA_chymotrypsin"/>
</dbReference>
<dbReference type="SUPFAM" id="SSF50494">
    <property type="entry name" value="Trypsin-like serine proteases"/>
    <property type="match status" value="1"/>
</dbReference>
<keyword evidence="2" id="KW-1185">Reference proteome</keyword>
<name>A0ABW6J151_STRWE</name>
<accession>A0ABW6J151</accession>
<organism evidence="1 2">
    <name type="scientific">Streptomyces wedmorensis</name>
    <dbReference type="NCBI Taxonomy" id="43759"/>
    <lineage>
        <taxon>Bacteria</taxon>
        <taxon>Bacillati</taxon>
        <taxon>Actinomycetota</taxon>
        <taxon>Actinomycetes</taxon>
        <taxon>Kitasatosporales</taxon>
        <taxon>Streptomycetaceae</taxon>
        <taxon>Streptomyces</taxon>
    </lineage>
</organism>
<evidence type="ECO:0000313" key="2">
    <source>
        <dbReference type="Proteomes" id="UP001600424"/>
    </source>
</evidence>
<dbReference type="EMBL" id="JBHTRV010000025">
    <property type="protein sequence ID" value="MFE5983566.1"/>
    <property type="molecule type" value="Genomic_DNA"/>
</dbReference>
<evidence type="ECO:0008006" key="3">
    <source>
        <dbReference type="Google" id="ProtNLM"/>
    </source>
</evidence>
<reference evidence="1 2" key="1">
    <citation type="submission" date="2024-09" db="EMBL/GenBank/DDBJ databases">
        <title>The Natural Products Discovery Center: Release of the First 8490 Sequenced Strains for Exploring Actinobacteria Biosynthetic Diversity.</title>
        <authorList>
            <person name="Kalkreuter E."/>
            <person name="Kautsar S.A."/>
            <person name="Yang D."/>
            <person name="Bader C.D."/>
            <person name="Teijaro C.N."/>
            <person name="Fluegel L."/>
            <person name="Davis C.M."/>
            <person name="Simpson J.R."/>
            <person name="Lauterbach L."/>
            <person name="Steele A.D."/>
            <person name="Gui C."/>
            <person name="Meng S."/>
            <person name="Li G."/>
            <person name="Viehrig K."/>
            <person name="Ye F."/>
            <person name="Su P."/>
            <person name="Kiefer A.F."/>
            <person name="Nichols A."/>
            <person name="Cepeda A.J."/>
            <person name="Yan W."/>
            <person name="Fan B."/>
            <person name="Jiang Y."/>
            <person name="Adhikari A."/>
            <person name="Zheng C.-J."/>
            <person name="Schuster L."/>
            <person name="Cowan T.M."/>
            <person name="Smanski M.J."/>
            <person name="Chevrette M.G."/>
            <person name="De Carvalho L.P.S."/>
            <person name="Shen B."/>
        </authorList>
    </citation>
    <scope>NUCLEOTIDE SEQUENCE [LARGE SCALE GENOMIC DNA]</scope>
    <source>
        <strain evidence="1 2">NPDC056472</strain>
    </source>
</reference>
<gene>
    <name evidence="1" type="ORF">ACFQ63_28180</name>
</gene>
<protein>
    <recommendedName>
        <fullName evidence="3">Serine protease</fullName>
    </recommendedName>
</protein>
<dbReference type="InterPro" id="IPR009003">
    <property type="entry name" value="Peptidase_S1_PA"/>
</dbReference>